<reference evidence="1 2" key="1">
    <citation type="submission" date="2024-09" db="EMBL/GenBank/DDBJ databases">
        <authorList>
            <person name="Sun Q."/>
            <person name="Mori K."/>
        </authorList>
    </citation>
    <scope>NUCLEOTIDE SEQUENCE [LARGE SCALE GENOMIC DNA]</scope>
    <source>
        <strain evidence="1 2">JCM 3324</strain>
    </source>
</reference>
<comment type="caution">
    <text evidence="1">The sequence shown here is derived from an EMBL/GenBank/DDBJ whole genome shotgun (WGS) entry which is preliminary data.</text>
</comment>
<accession>A0ABV5NN43</accession>
<evidence type="ECO:0000313" key="1">
    <source>
        <dbReference type="EMBL" id="MFB9471730.1"/>
    </source>
</evidence>
<gene>
    <name evidence="1" type="ORF">ACFFR3_19580</name>
</gene>
<keyword evidence="2" id="KW-1185">Reference proteome</keyword>
<proteinExistence type="predicted"/>
<sequence length="86" mass="9006">MDRKQWTVQVFVTEDGDDTSVRAVLITRGGGRVDGLGRAHRDPSAPEVGDEAAMALALTDLATKLSAISHSEATTATASRLLTATP</sequence>
<organism evidence="1 2">
    <name type="scientific">Nonomuraea salmonea</name>
    <dbReference type="NCBI Taxonomy" id="46181"/>
    <lineage>
        <taxon>Bacteria</taxon>
        <taxon>Bacillati</taxon>
        <taxon>Actinomycetota</taxon>
        <taxon>Actinomycetes</taxon>
        <taxon>Streptosporangiales</taxon>
        <taxon>Streptosporangiaceae</taxon>
        <taxon>Nonomuraea</taxon>
    </lineage>
</organism>
<dbReference type="Gene3D" id="3.30.160.240">
    <property type="entry name" value="Rv1738"/>
    <property type="match status" value="1"/>
</dbReference>
<dbReference type="SUPFAM" id="SSF143212">
    <property type="entry name" value="Rv2632c-like"/>
    <property type="match status" value="1"/>
</dbReference>
<protein>
    <submittedName>
        <fullName evidence="1">DsRBD fold-containing protein</fullName>
    </submittedName>
</protein>
<dbReference type="InterPro" id="IPR038070">
    <property type="entry name" value="Rv2632c-like_sf"/>
</dbReference>
<dbReference type="Pfam" id="PF08962">
    <property type="entry name" value="Rv2632c-like"/>
    <property type="match status" value="1"/>
</dbReference>
<name>A0ABV5NN43_9ACTN</name>
<dbReference type="RefSeq" id="WP_345408726.1">
    <property type="nucleotide sequence ID" value="NZ_BAAAXS010000001.1"/>
</dbReference>
<dbReference type="InterPro" id="IPR015057">
    <property type="entry name" value="Rv2632c-like"/>
</dbReference>
<dbReference type="Proteomes" id="UP001589568">
    <property type="component" value="Unassembled WGS sequence"/>
</dbReference>
<evidence type="ECO:0000313" key="2">
    <source>
        <dbReference type="Proteomes" id="UP001589568"/>
    </source>
</evidence>
<dbReference type="EMBL" id="JBHMCF010000014">
    <property type="protein sequence ID" value="MFB9471730.1"/>
    <property type="molecule type" value="Genomic_DNA"/>
</dbReference>